<comment type="caution">
    <text evidence="2">The sequence shown here is derived from an EMBL/GenBank/DDBJ whole genome shotgun (WGS) entry which is preliminary data.</text>
</comment>
<feature type="coiled-coil region" evidence="1">
    <location>
        <begin position="136"/>
        <end position="163"/>
    </location>
</feature>
<keyword evidence="1" id="KW-0175">Coiled coil</keyword>
<keyword evidence="3" id="KW-1185">Reference proteome</keyword>
<dbReference type="PANTHER" id="PTHR34466:SF3">
    <property type="entry name" value="OS11G0129800 PROTEIN"/>
    <property type="match status" value="1"/>
</dbReference>
<organism evidence="2 3">
    <name type="scientific">Prunus yedoensis var. nudiflora</name>
    <dbReference type="NCBI Taxonomy" id="2094558"/>
    <lineage>
        <taxon>Eukaryota</taxon>
        <taxon>Viridiplantae</taxon>
        <taxon>Streptophyta</taxon>
        <taxon>Embryophyta</taxon>
        <taxon>Tracheophyta</taxon>
        <taxon>Spermatophyta</taxon>
        <taxon>Magnoliopsida</taxon>
        <taxon>eudicotyledons</taxon>
        <taxon>Gunneridae</taxon>
        <taxon>Pentapetalae</taxon>
        <taxon>rosids</taxon>
        <taxon>fabids</taxon>
        <taxon>Rosales</taxon>
        <taxon>Rosaceae</taxon>
        <taxon>Amygdaloideae</taxon>
        <taxon>Amygdaleae</taxon>
        <taxon>Prunus</taxon>
    </lineage>
</organism>
<dbReference type="PANTHER" id="PTHR34466">
    <property type="entry name" value="OS11G0129800 PROTEIN"/>
    <property type="match status" value="1"/>
</dbReference>
<dbReference type="AlphaFoldDB" id="A0A314YJL5"/>
<protein>
    <submittedName>
        <fullName evidence="2">Uncharacterized protein</fullName>
    </submittedName>
</protein>
<gene>
    <name evidence="2" type="ORF">Pyn_09266</name>
</gene>
<dbReference type="OrthoDB" id="660305at2759"/>
<accession>A0A314YJL5</accession>
<dbReference type="STRING" id="2094558.A0A314YJL5"/>
<dbReference type="EMBL" id="PJQY01000950">
    <property type="protein sequence ID" value="PQQ06577.1"/>
    <property type="molecule type" value="Genomic_DNA"/>
</dbReference>
<evidence type="ECO:0000313" key="2">
    <source>
        <dbReference type="EMBL" id="PQQ06577.1"/>
    </source>
</evidence>
<name>A0A314YJL5_PRUYE</name>
<dbReference type="Proteomes" id="UP000250321">
    <property type="component" value="Unassembled WGS sequence"/>
</dbReference>
<sequence>MLIDASPLFHDKLQFPNFDHSRLRTLLKQSYSDTSVYETVRSEVRRAISEIQNDLESAMRSSITPALATTDIADTPPDLVNPSAVELVLDIRREYAKKLEQATRRSITPALATTDIADIPPDLVNPSAVEFGLDIRREYAKKLEQSRERSRKLQSDLAVEEHRGQELSRILKELLPDPKTSNVTNNEVLKLEVLICCSVGESKLKILVDGWRGKKWGPGVDLMVVTVVWAGHVEDEELNAWREQRKQCGKIASPFPGLIDAVFLGEHLDDIEEIPLCFGAALTLQERGRTKSLVSITSD</sequence>
<evidence type="ECO:0000313" key="3">
    <source>
        <dbReference type="Proteomes" id="UP000250321"/>
    </source>
</evidence>
<proteinExistence type="predicted"/>
<evidence type="ECO:0000256" key="1">
    <source>
        <dbReference type="SAM" id="Coils"/>
    </source>
</evidence>
<reference evidence="2 3" key="1">
    <citation type="submission" date="2018-02" db="EMBL/GenBank/DDBJ databases">
        <title>Draft genome of wild Prunus yedoensis var. nudiflora.</title>
        <authorList>
            <person name="Baek S."/>
            <person name="Kim J.-H."/>
            <person name="Choi K."/>
            <person name="Kim G.-B."/>
            <person name="Cho A."/>
            <person name="Jang H."/>
            <person name="Shin C.-H."/>
            <person name="Yu H.-J."/>
            <person name="Mun J.-H."/>
        </authorList>
    </citation>
    <scope>NUCLEOTIDE SEQUENCE [LARGE SCALE GENOMIC DNA]</scope>
    <source>
        <strain evidence="3">cv. Jeju island</strain>
        <tissue evidence="2">Leaf</tissue>
    </source>
</reference>